<dbReference type="PANTHER" id="PTHR31206">
    <property type="entry name" value="LP10445P"/>
    <property type="match status" value="1"/>
</dbReference>
<accession>A0A7J5Y561</accession>
<dbReference type="PANTHER" id="PTHR31206:SF5">
    <property type="entry name" value="PROTEIN FAM177A1"/>
    <property type="match status" value="1"/>
</dbReference>
<evidence type="ECO:0000313" key="3">
    <source>
        <dbReference type="Proteomes" id="UP000518266"/>
    </source>
</evidence>
<feature type="region of interest" description="Disordered" evidence="1">
    <location>
        <begin position="281"/>
        <end position="327"/>
    </location>
</feature>
<evidence type="ECO:0008006" key="4">
    <source>
        <dbReference type="Google" id="ProtNLM"/>
    </source>
</evidence>
<comment type="caution">
    <text evidence="2">The sequence shown here is derived from an EMBL/GenBank/DDBJ whole genome shotgun (WGS) entry which is preliminary data.</text>
</comment>
<evidence type="ECO:0000313" key="2">
    <source>
        <dbReference type="EMBL" id="KAF3844542.1"/>
    </source>
</evidence>
<keyword evidence="3" id="KW-1185">Reference proteome</keyword>
<proteinExistence type="predicted"/>
<gene>
    <name evidence="2" type="ORF">F7725_007705</name>
</gene>
<feature type="region of interest" description="Disordered" evidence="1">
    <location>
        <begin position="333"/>
        <end position="352"/>
    </location>
</feature>
<dbReference type="Proteomes" id="UP000518266">
    <property type="component" value="Unassembled WGS sequence"/>
</dbReference>
<feature type="compositionally biased region" description="Basic and acidic residues" evidence="1">
    <location>
        <begin position="289"/>
        <end position="311"/>
    </location>
</feature>
<protein>
    <recommendedName>
        <fullName evidence="4">Family with sequence similarity 177 member A1</fullName>
    </recommendedName>
</protein>
<dbReference type="OrthoDB" id="45963at2759"/>
<evidence type="ECO:0000256" key="1">
    <source>
        <dbReference type="SAM" id="MobiDB-lite"/>
    </source>
</evidence>
<sequence>MTHLLSLLQVEQRDVSRLFIAGDDILLPVCCAPIGRWRPSVLIGQSRGAAGTFSRHIAYASAIMDSLYTGAPPSCMSSRITLLYYLEVPSVQSSSQVFPDLHQFRSRAPGTGPLFDGVLLQIGSEHAVPRQPHRCEVEGVTAMADLSLYLTNVNVSLGQTMETDKGLKGETDLERVEMGDSAGRQSKVKVPRRTIFFASGETMEEYSTDEEEEVEEPMKRDVLPDTSKLTWGPYFWFHMWRMGTSTISVCDFMGERLASLFGITSPKYQYAIDEYYRIKKEEEEEEEENRLADTAERRFADQRSGEQDDPHPATVEQPEASNASFVNISFELEPEAPLSTADTNRVPSPLPS</sequence>
<name>A0A7J5Y561_DISMA</name>
<dbReference type="AlphaFoldDB" id="A0A7J5Y561"/>
<reference evidence="2 3" key="1">
    <citation type="submission" date="2020-03" db="EMBL/GenBank/DDBJ databases">
        <title>Dissostichus mawsoni Genome sequencing and assembly.</title>
        <authorList>
            <person name="Park H."/>
        </authorList>
    </citation>
    <scope>NUCLEOTIDE SEQUENCE [LARGE SCALE GENOMIC DNA]</scope>
    <source>
        <strain evidence="2">DM0001</strain>
        <tissue evidence="2">Muscle</tissue>
    </source>
</reference>
<dbReference type="InterPro" id="IPR028260">
    <property type="entry name" value="FAM177"/>
</dbReference>
<organism evidence="2 3">
    <name type="scientific">Dissostichus mawsoni</name>
    <name type="common">Antarctic cod</name>
    <dbReference type="NCBI Taxonomy" id="36200"/>
    <lineage>
        <taxon>Eukaryota</taxon>
        <taxon>Metazoa</taxon>
        <taxon>Chordata</taxon>
        <taxon>Craniata</taxon>
        <taxon>Vertebrata</taxon>
        <taxon>Euteleostomi</taxon>
        <taxon>Actinopterygii</taxon>
        <taxon>Neopterygii</taxon>
        <taxon>Teleostei</taxon>
        <taxon>Neoteleostei</taxon>
        <taxon>Acanthomorphata</taxon>
        <taxon>Eupercaria</taxon>
        <taxon>Perciformes</taxon>
        <taxon>Notothenioidei</taxon>
        <taxon>Nototheniidae</taxon>
        <taxon>Dissostichus</taxon>
    </lineage>
</organism>
<dbReference type="Pfam" id="PF14774">
    <property type="entry name" value="FAM177"/>
    <property type="match status" value="1"/>
</dbReference>
<dbReference type="EMBL" id="JAAKFY010000015">
    <property type="protein sequence ID" value="KAF3844542.1"/>
    <property type="molecule type" value="Genomic_DNA"/>
</dbReference>